<dbReference type="PANTHER" id="PTHR42781:SF4">
    <property type="entry name" value="SPERMIDINE_PUTRESCINE IMPORT ATP-BINDING PROTEIN POTA"/>
    <property type="match status" value="1"/>
</dbReference>
<dbReference type="AlphaFoldDB" id="A0AB39UZQ9"/>
<dbReference type="Pfam" id="PF00005">
    <property type="entry name" value="ABC_tran"/>
    <property type="match status" value="1"/>
</dbReference>
<reference evidence="10" key="1">
    <citation type="submission" date="2024-05" db="EMBL/GenBank/DDBJ databases">
        <title>Genome sequencing of novel strain.</title>
        <authorList>
            <person name="Ganbat D."/>
            <person name="Ganbat S."/>
            <person name="Lee S.-J."/>
        </authorList>
    </citation>
    <scope>NUCLEOTIDE SEQUENCE</scope>
    <source>
        <strain evidence="10">SMD15-11</strain>
    </source>
</reference>
<dbReference type="PANTHER" id="PTHR42781">
    <property type="entry name" value="SPERMIDINE/PUTRESCINE IMPORT ATP-BINDING PROTEIN POTA"/>
    <property type="match status" value="1"/>
</dbReference>
<gene>
    <name evidence="10" type="ORF">AAIA72_07750</name>
</gene>
<name>A0AB39UZQ9_9GAMM</name>
<dbReference type="EMBL" id="CP154858">
    <property type="protein sequence ID" value="XDT73852.1"/>
    <property type="molecule type" value="Genomic_DNA"/>
</dbReference>
<proteinExistence type="predicted"/>
<dbReference type="PROSITE" id="PS00211">
    <property type="entry name" value="ABC_TRANSPORTER_1"/>
    <property type="match status" value="1"/>
</dbReference>
<dbReference type="GO" id="GO:0015697">
    <property type="term" value="P:quaternary ammonium group transport"/>
    <property type="evidence" value="ECO:0007669"/>
    <property type="project" value="UniProtKB-ARBA"/>
</dbReference>
<keyword evidence="1" id="KW-0813">Transport</keyword>
<protein>
    <submittedName>
        <fullName evidence="10">ABC transporter ATP-binding protein</fullName>
    </submittedName>
</protein>
<keyword evidence="2" id="KW-1003">Cell membrane</keyword>
<evidence type="ECO:0000256" key="7">
    <source>
        <dbReference type="ARBA" id="ARBA00023065"/>
    </source>
</evidence>
<dbReference type="InterPro" id="IPR013611">
    <property type="entry name" value="Transp-assoc_OB_typ2"/>
</dbReference>
<dbReference type="InterPro" id="IPR017871">
    <property type="entry name" value="ABC_transporter-like_CS"/>
</dbReference>
<evidence type="ECO:0000313" key="10">
    <source>
        <dbReference type="EMBL" id="XDT73852.1"/>
    </source>
</evidence>
<keyword evidence="3" id="KW-0410">Iron transport</keyword>
<dbReference type="FunFam" id="3.40.50.300:FF:000425">
    <property type="entry name" value="Probable ABC transporter, ATP-binding subunit"/>
    <property type="match status" value="1"/>
</dbReference>
<dbReference type="InterPro" id="IPR003593">
    <property type="entry name" value="AAA+_ATPase"/>
</dbReference>
<dbReference type="KEGG" id="tcd:AAIA72_07750"/>
<dbReference type="GO" id="GO:0043190">
    <property type="term" value="C:ATP-binding cassette (ABC) transporter complex"/>
    <property type="evidence" value="ECO:0007669"/>
    <property type="project" value="InterPro"/>
</dbReference>
<dbReference type="SUPFAM" id="SSF50331">
    <property type="entry name" value="MOP-like"/>
    <property type="match status" value="1"/>
</dbReference>
<accession>A0AB39UZQ9</accession>
<sequence length="352" mass="38563">MTTERPELEVTGLACRYDETPVLQDVTFHLNRGGLASLLGPSGCGKTTLLKALAGFQPVDAGQIVLAGQVLSRPGMTVPPENRRIGMVFQDYALFPHLTVADNIGFGLHRLDKASRKRVVADMLDLVGLHSVAEQYPHELSGGQQQRVALARALAPEPELLLMDEPFSNLDAELRLRLSLDVRDILRQRKTSAILVTHDQNEAFALADHVGVLHQGRLQQWDTPYNLYHNPENRFVAGFVGRGSFVPGRLETPDSVATELGVIRGDRAYIWPPGTAVDVLLRPDDIVLDEQSGLRALIRDKIFSGSSTLYRLTLPSGLALDVLAPSHQDYPTGTEIGLRLVADHLIAFPVSP</sequence>
<evidence type="ECO:0000256" key="4">
    <source>
        <dbReference type="ARBA" id="ARBA00022741"/>
    </source>
</evidence>
<dbReference type="Pfam" id="PF08402">
    <property type="entry name" value="TOBE_2"/>
    <property type="match status" value="1"/>
</dbReference>
<evidence type="ECO:0000256" key="8">
    <source>
        <dbReference type="ARBA" id="ARBA00023136"/>
    </source>
</evidence>
<keyword evidence="5 10" id="KW-0067">ATP-binding</keyword>
<evidence type="ECO:0000256" key="5">
    <source>
        <dbReference type="ARBA" id="ARBA00022840"/>
    </source>
</evidence>
<evidence type="ECO:0000256" key="2">
    <source>
        <dbReference type="ARBA" id="ARBA00022475"/>
    </source>
</evidence>
<feature type="domain" description="ABC transporter" evidence="9">
    <location>
        <begin position="8"/>
        <end position="240"/>
    </location>
</feature>
<dbReference type="Gene3D" id="2.40.50.100">
    <property type="match status" value="1"/>
</dbReference>
<evidence type="ECO:0000259" key="9">
    <source>
        <dbReference type="PROSITE" id="PS50893"/>
    </source>
</evidence>
<dbReference type="GO" id="GO:0016887">
    <property type="term" value="F:ATP hydrolysis activity"/>
    <property type="evidence" value="ECO:0007669"/>
    <property type="project" value="InterPro"/>
</dbReference>
<evidence type="ECO:0000256" key="1">
    <source>
        <dbReference type="ARBA" id="ARBA00022448"/>
    </source>
</evidence>
<evidence type="ECO:0000256" key="3">
    <source>
        <dbReference type="ARBA" id="ARBA00022496"/>
    </source>
</evidence>
<keyword evidence="7" id="KW-0406">Ion transport</keyword>
<dbReference type="InterPro" id="IPR015853">
    <property type="entry name" value="ABC_transpr_FbpC"/>
</dbReference>
<dbReference type="InterPro" id="IPR008995">
    <property type="entry name" value="Mo/tungstate-bd_C_term_dom"/>
</dbReference>
<dbReference type="SUPFAM" id="SSF52540">
    <property type="entry name" value="P-loop containing nucleoside triphosphate hydrolases"/>
    <property type="match status" value="1"/>
</dbReference>
<dbReference type="PROSITE" id="PS50893">
    <property type="entry name" value="ABC_TRANSPORTER_2"/>
    <property type="match status" value="1"/>
</dbReference>
<evidence type="ECO:0000256" key="6">
    <source>
        <dbReference type="ARBA" id="ARBA00023004"/>
    </source>
</evidence>
<keyword evidence="6" id="KW-0408">Iron</keyword>
<dbReference type="Gene3D" id="3.40.50.300">
    <property type="entry name" value="P-loop containing nucleotide triphosphate hydrolases"/>
    <property type="match status" value="1"/>
</dbReference>
<dbReference type="SMART" id="SM00382">
    <property type="entry name" value="AAA"/>
    <property type="match status" value="1"/>
</dbReference>
<dbReference type="InterPro" id="IPR050093">
    <property type="entry name" value="ABC_SmlMolc_Importer"/>
</dbReference>
<dbReference type="InterPro" id="IPR027417">
    <property type="entry name" value="P-loop_NTPase"/>
</dbReference>
<keyword evidence="8" id="KW-0472">Membrane</keyword>
<dbReference type="GO" id="GO:0005524">
    <property type="term" value="F:ATP binding"/>
    <property type="evidence" value="ECO:0007669"/>
    <property type="project" value="UniProtKB-KW"/>
</dbReference>
<dbReference type="RefSeq" id="WP_369602830.1">
    <property type="nucleotide sequence ID" value="NZ_CP154858.1"/>
</dbReference>
<dbReference type="GO" id="GO:0015408">
    <property type="term" value="F:ABC-type ferric iron transporter activity"/>
    <property type="evidence" value="ECO:0007669"/>
    <property type="project" value="InterPro"/>
</dbReference>
<organism evidence="10">
    <name type="scientific">Thermohahella caldifontis</name>
    <dbReference type="NCBI Taxonomy" id="3142973"/>
    <lineage>
        <taxon>Bacteria</taxon>
        <taxon>Pseudomonadati</taxon>
        <taxon>Pseudomonadota</taxon>
        <taxon>Gammaproteobacteria</taxon>
        <taxon>Oceanospirillales</taxon>
        <taxon>Hahellaceae</taxon>
        <taxon>Thermohahella</taxon>
    </lineage>
</organism>
<dbReference type="InterPro" id="IPR003439">
    <property type="entry name" value="ABC_transporter-like_ATP-bd"/>
</dbReference>
<keyword evidence="4" id="KW-0547">Nucleotide-binding</keyword>
<dbReference type="CDD" id="cd03259">
    <property type="entry name" value="ABC_Carb_Solutes_like"/>
    <property type="match status" value="1"/>
</dbReference>